<comment type="caution">
    <text evidence="2">The sequence shown here is derived from an EMBL/GenBank/DDBJ whole genome shotgun (WGS) entry which is preliminary data.</text>
</comment>
<gene>
    <name evidence="2" type="ORF">C2G38_2215339</name>
</gene>
<evidence type="ECO:0000256" key="1">
    <source>
        <dbReference type="SAM" id="MobiDB-lite"/>
    </source>
</evidence>
<sequence length="108" mass="12741">MDIKELELKRMNVKRSNIYKNLLTWVIYEEYLKLVFAIMKELALKKMSRRRRLYAKEGQSTYNTPPKNSKTKKEEPCTTHIPLKQTPKETIGDITVSLKKKIGKKTEP</sequence>
<organism evidence="2 3">
    <name type="scientific">Gigaspora rosea</name>
    <dbReference type="NCBI Taxonomy" id="44941"/>
    <lineage>
        <taxon>Eukaryota</taxon>
        <taxon>Fungi</taxon>
        <taxon>Fungi incertae sedis</taxon>
        <taxon>Mucoromycota</taxon>
        <taxon>Glomeromycotina</taxon>
        <taxon>Glomeromycetes</taxon>
        <taxon>Diversisporales</taxon>
        <taxon>Gigasporaceae</taxon>
        <taxon>Gigaspora</taxon>
    </lineage>
</organism>
<evidence type="ECO:0000313" key="3">
    <source>
        <dbReference type="Proteomes" id="UP000266673"/>
    </source>
</evidence>
<feature type="region of interest" description="Disordered" evidence="1">
    <location>
        <begin position="54"/>
        <end position="84"/>
    </location>
</feature>
<dbReference type="AlphaFoldDB" id="A0A397UDH8"/>
<proteinExistence type="predicted"/>
<name>A0A397UDH8_9GLOM</name>
<protein>
    <submittedName>
        <fullName evidence="2">Uncharacterized protein</fullName>
    </submittedName>
</protein>
<dbReference type="EMBL" id="QKWP01001709">
    <property type="protein sequence ID" value="RIB07137.1"/>
    <property type="molecule type" value="Genomic_DNA"/>
</dbReference>
<dbReference type="Proteomes" id="UP000266673">
    <property type="component" value="Unassembled WGS sequence"/>
</dbReference>
<evidence type="ECO:0000313" key="2">
    <source>
        <dbReference type="EMBL" id="RIB07137.1"/>
    </source>
</evidence>
<accession>A0A397UDH8</accession>
<feature type="compositionally biased region" description="Polar residues" evidence="1">
    <location>
        <begin position="58"/>
        <end position="68"/>
    </location>
</feature>
<reference evidence="2 3" key="1">
    <citation type="submission" date="2018-06" db="EMBL/GenBank/DDBJ databases">
        <title>Comparative genomics reveals the genomic features of Rhizophagus irregularis, R. cerebriforme, R. diaphanum and Gigaspora rosea, and their symbiotic lifestyle signature.</title>
        <authorList>
            <person name="Morin E."/>
            <person name="San Clemente H."/>
            <person name="Chen E.C.H."/>
            <person name="De La Providencia I."/>
            <person name="Hainaut M."/>
            <person name="Kuo A."/>
            <person name="Kohler A."/>
            <person name="Murat C."/>
            <person name="Tang N."/>
            <person name="Roy S."/>
            <person name="Loubradou J."/>
            <person name="Henrissat B."/>
            <person name="Grigoriev I.V."/>
            <person name="Corradi N."/>
            <person name="Roux C."/>
            <person name="Martin F.M."/>
        </authorList>
    </citation>
    <scope>NUCLEOTIDE SEQUENCE [LARGE SCALE GENOMIC DNA]</scope>
    <source>
        <strain evidence="2 3">DAOM 194757</strain>
    </source>
</reference>
<keyword evidence="3" id="KW-1185">Reference proteome</keyword>